<evidence type="ECO:0000313" key="3">
    <source>
        <dbReference type="Proteomes" id="UP000596192"/>
    </source>
</evidence>
<accession>A0AAQ0BZL1</accession>
<dbReference type="Proteomes" id="UP000596192">
    <property type="component" value="Chromosome"/>
</dbReference>
<evidence type="ECO:0000256" key="1">
    <source>
        <dbReference type="SAM" id="MobiDB-lite"/>
    </source>
</evidence>
<reference evidence="2 3" key="1">
    <citation type="submission" date="2020-12" db="EMBL/GenBank/DDBJ databases">
        <title>Genomic Analysis and Response surface optimization of nitrogen-fixing conditions for A. chroococcum strain HR1, Isolation from rhizosphere soil.</title>
        <authorList>
            <person name="Li J."/>
            <person name="Yang H."/>
            <person name="Liu H."/>
            <person name="Wang C."/>
            <person name="Tian Y."/>
            <person name="Lu X.Y."/>
        </authorList>
    </citation>
    <scope>NUCLEOTIDE SEQUENCE [LARGE SCALE GENOMIC DNA]</scope>
    <source>
        <strain evidence="2 3">HR1</strain>
    </source>
</reference>
<evidence type="ECO:0000313" key="2">
    <source>
        <dbReference type="EMBL" id="QQE88226.1"/>
    </source>
</evidence>
<feature type="compositionally biased region" description="Basic and acidic residues" evidence="1">
    <location>
        <begin position="50"/>
        <end position="63"/>
    </location>
</feature>
<protein>
    <submittedName>
        <fullName evidence="2">Uncharacterized protein</fullName>
    </submittedName>
</protein>
<name>A0AAQ0BZL1_9GAMM</name>
<proteinExistence type="predicted"/>
<dbReference type="AlphaFoldDB" id="A0AAQ0BZL1"/>
<gene>
    <name evidence="2" type="ORF">GKQ51_18575</name>
</gene>
<organism evidence="2 3">
    <name type="scientific">Azotobacter chroococcum</name>
    <dbReference type="NCBI Taxonomy" id="353"/>
    <lineage>
        <taxon>Bacteria</taxon>
        <taxon>Pseudomonadati</taxon>
        <taxon>Pseudomonadota</taxon>
        <taxon>Gammaproteobacteria</taxon>
        <taxon>Pseudomonadales</taxon>
        <taxon>Pseudomonadaceae</taxon>
        <taxon>Azotobacter</taxon>
    </lineage>
</organism>
<sequence length="88" mass="9782">MNACLAARRTSLVESRLASLACTAGRSWQRLAQKPLAQAHESIPSALHSPDNRQNNDELTPRNKKITENMALLCRRDIIVIVIGHDHS</sequence>
<dbReference type="EMBL" id="CP066310">
    <property type="protein sequence ID" value="QQE88226.1"/>
    <property type="molecule type" value="Genomic_DNA"/>
</dbReference>
<feature type="region of interest" description="Disordered" evidence="1">
    <location>
        <begin position="35"/>
        <end position="63"/>
    </location>
</feature>
<dbReference type="RefSeq" id="WP_198866692.1">
    <property type="nucleotide sequence ID" value="NZ_CP066310.1"/>
</dbReference>